<keyword evidence="5 7" id="KW-0408">Iron</keyword>
<evidence type="ECO:0000256" key="2">
    <source>
        <dbReference type="ARBA" id="ARBA00022617"/>
    </source>
</evidence>
<dbReference type="InterPro" id="IPR001128">
    <property type="entry name" value="Cyt_P450"/>
</dbReference>
<organism evidence="8 9">
    <name type="scientific">Streptomyces chattanoogensis</name>
    <dbReference type="NCBI Taxonomy" id="66876"/>
    <lineage>
        <taxon>Bacteria</taxon>
        <taxon>Bacillati</taxon>
        <taxon>Actinomycetota</taxon>
        <taxon>Actinomycetes</taxon>
        <taxon>Kitasatosporales</taxon>
        <taxon>Streptomycetaceae</taxon>
        <taxon>Streptomyces</taxon>
    </lineage>
</organism>
<dbReference type="PRINTS" id="PR00385">
    <property type="entry name" value="P450"/>
</dbReference>
<dbReference type="InterPro" id="IPR002397">
    <property type="entry name" value="Cyt_P450_B"/>
</dbReference>
<keyword evidence="2 7" id="KW-0349">Heme</keyword>
<keyword evidence="3 7" id="KW-0479">Metal-binding</keyword>
<dbReference type="Pfam" id="PF00067">
    <property type="entry name" value="p450"/>
    <property type="match status" value="1"/>
</dbReference>
<keyword evidence="6 7" id="KW-0503">Monooxygenase</keyword>
<dbReference type="FunFam" id="1.10.630.10:FF:000018">
    <property type="entry name" value="Cytochrome P450 monooxygenase"/>
    <property type="match status" value="1"/>
</dbReference>
<dbReference type="Gene3D" id="1.10.630.10">
    <property type="entry name" value="Cytochrome P450"/>
    <property type="match status" value="1"/>
</dbReference>
<dbReference type="RefSeq" id="WP_053926557.1">
    <property type="nucleotide sequence ID" value="NZ_LGKG01000161.1"/>
</dbReference>
<dbReference type="SUPFAM" id="SSF48264">
    <property type="entry name" value="Cytochrome P450"/>
    <property type="match status" value="1"/>
</dbReference>
<dbReference type="PROSITE" id="PS00086">
    <property type="entry name" value="CYTOCHROME_P450"/>
    <property type="match status" value="1"/>
</dbReference>
<dbReference type="PATRIC" id="fig|66876.3.peg.6419"/>
<accession>A0A0N1JWQ2</accession>
<keyword evidence="9" id="KW-1185">Reference proteome</keyword>
<dbReference type="GO" id="GO:0020037">
    <property type="term" value="F:heme binding"/>
    <property type="evidence" value="ECO:0007669"/>
    <property type="project" value="InterPro"/>
</dbReference>
<dbReference type="AlphaFoldDB" id="A0A0N1JWQ2"/>
<gene>
    <name evidence="8" type="ORF">ADL29_29255</name>
</gene>
<dbReference type="PRINTS" id="PR00359">
    <property type="entry name" value="BP450"/>
</dbReference>
<keyword evidence="4 7" id="KW-0560">Oxidoreductase</keyword>
<sequence length="410" mass="45098">MTEAPTGTTPARGTPPPAAIAFFQDRTCPYHPPTNYQPLRDRGPLAHVAFYDGRRVWAVTGHAEARALLTDPRLSSDRQNPAFPVPLERFEAIAETKAPLIGVDDPEHNIQRRMLIPAFGVKKIAAMRPEIQRIVDGLLDRMLAQGPPAELVSAFALPVPSMVICSLLGVPYADHEFFEEQSRRLLSGRTSEESEEAGDALEEYLAALITRKEQEPGDGLLDELIADRLRTGSLERGELARMAMILLVAGHETTANMISLGTFTLLEHPEQLDRLRTRDDLIPDAVEELLRFLSIADGLLRVATEDIEIAGHTIRADDGVVFATSLINRDGAAYPAPDELDWSRSARHHVAFGFGIHQCLGQNLARAEMEIALRSLFARIPDLRLAVPAAAIPFKPGDTLQGMIELPVAW</sequence>
<reference evidence="9" key="1">
    <citation type="submission" date="2015-07" db="EMBL/GenBank/DDBJ databases">
        <authorList>
            <person name="Ju K.-S."/>
            <person name="Doroghazi J.R."/>
            <person name="Metcalf W.W."/>
        </authorList>
    </citation>
    <scope>NUCLEOTIDE SEQUENCE [LARGE SCALE GENOMIC DNA]</scope>
    <source>
        <strain evidence="9">NRRL ISP-5002</strain>
    </source>
</reference>
<evidence type="ECO:0000256" key="7">
    <source>
        <dbReference type="RuleBase" id="RU000461"/>
    </source>
</evidence>
<evidence type="ECO:0000256" key="4">
    <source>
        <dbReference type="ARBA" id="ARBA00023002"/>
    </source>
</evidence>
<dbReference type="InterPro" id="IPR036396">
    <property type="entry name" value="Cyt_P450_sf"/>
</dbReference>
<comment type="similarity">
    <text evidence="1 7">Belongs to the cytochrome P450 family.</text>
</comment>
<dbReference type="EMBL" id="LGKG01000161">
    <property type="protein sequence ID" value="KPC60497.1"/>
    <property type="molecule type" value="Genomic_DNA"/>
</dbReference>
<dbReference type="InterPro" id="IPR017972">
    <property type="entry name" value="Cyt_P450_CS"/>
</dbReference>
<dbReference type="GO" id="GO:0004497">
    <property type="term" value="F:monooxygenase activity"/>
    <property type="evidence" value="ECO:0007669"/>
    <property type="project" value="UniProtKB-KW"/>
</dbReference>
<name>A0A0N1JWQ2_9ACTN</name>
<proteinExistence type="inferred from homology"/>
<dbReference type="PANTHER" id="PTHR46696:SF1">
    <property type="entry name" value="CYTOCHROME P450 YJIB-RELATED"/>
    <property type="match status" value="1"/>
</dbReference>
<evidence type="ECO:0000256" key="1">
    <source>
        <dbReference type="ARBA" id="ARBA00010617"/>
    </source>
</evidence>
<evidence type="ECO:0000256" key="5">
    <source>
        <dbReference type="ARBA" id="ARBA00023004"/>
    </source>
</evidence>
<evidence type="ECO:0000313" key="8">
    <source>
        <dbReference type="EMBL" id="KPC60497.1"/>
    </source>
</evidence>
<dbReference type="GO" id="GO:0005506">
    <property type="term" value="F:iron ion binding"/>
    <property type="evidence" value="ECO:0007669"/>
    <property type="project" value="InterPro"/>
</dbReference>
<dbReference type="CDD" id="cd11030">
    <property type="entry name" value="CYP105-like"/>
    <property type="match status" value="1"/>
</dbReference>
<dbReference type="PANTHER" id="PTHR46696">
    <property type="entry name" value="P450, PUTATIVE (EUROFUNG)-RELATED"/>
    <property type="match status" value="1"/>
</dbReference>
<dbReference type="Proteomes" id="UP000037982">
    <property type="component" value="Unassembled WGS sequence"/>
</dbReference>
<evidence type="ECO:0000313" key="9">
    <source>
        <dbReference type="Proteomes" id="UP000037982"/>
    </source>
</evidence>
<evidence type="ECO:0000256" key="3">
    <source>
        <dbReference type="ARBA" id="ARBA00022723"/>
    </source>
</evidence>
<evidence type="ECO:0000256" key="6">
    <source>
        <dbReference type="ARBA" id="ARBA00023033"/>
    </source>
</evidence>
<dbReference type="GO" id="GO:0016705">
    <property type="term" value="F:oxidoreductase activity, acting on paired donors, with incorporation or reduction of molecular oxygen"/>
    <property type="evidence" value="ECO:0007669"/>
    <property type="project" value="InterPro"/>
</dbReference>
<protein>
    <submittedName>
        <fullName evidence="8">Cytochrome P450</fullName>
    </submittedName>
</protein>
<comment type="caution">
    <text evidence="8">The sequence shown here is derived from an EMBL/GenBank/DDBJ whole genome shotgun (WGS) entry which is preliminary data.</text>
</comment>